<sequence length="214" mass="23692">MIIVFGHQKGGTGKSTLTVNMAVELQRQGKDVLLVDADPTIRTTSNFTTDREEAGLPSLQSVQKSGSLHKFLEEFRPKFDHILVDVPGKDSKEMRTALTAADMLISPTRATQADLDAVAGLLETVEGAQDFNENLKSMLVLNFVSSNVFTKEREEAQSYLEDFPRVRLAETVLHQRKAFADCLADGKGVVEMRDAKAKAEIQLLTQEVFTWGHP</sequence>
<dbReference type="InterPro" id="IPR050678">
    <property type="entry name" value="DNA_Partitioning_ATPase"/>
</dbReference>
<dbReference type="CDD" id="cd02042">
    <property type="entry name" value="ParAB_family"/>
    <property type="match status" value="1"/>
</dbReference>
<dbReference type="AlphaFoldDB" id="A0A9W6FAM8"/>
<gene>
    <name evidence="2" type="primary">PLESTB003740</name>
    <name evidence="2" type="ORF">PLESTB_001918700</name>
</gene>
<feature type="domain" description="CobQ/CobB/MinD/ParA nucleotide binding" evidence="1">
    <location>
        <begin position="4"/>
        <end position="187"/>
    </location>
</feature>
<dbReference type="PANTHER" id="PTHR13696">
    <property type="entry name" value="P-LOOP CONTAINING NUCLEOSIDE TRIPHOSPHATE HYDROLASE"/>
    <property type="match status" value="1"/>
</dbReference>
<evidence type="ECO:0000313" key="2">
    <source>
        <dbReference type="EMBL" id="GLC62607.1"/>
    </source>
</evidence>
<dbReference type="EMBL" id="BRXU01000067">
    <property type="protein sequence ID" value="GLC62607.1"/>
    <property type="molecule type" value="Genomic_DNA"/>
</dbReference>
<name>A0A9W6FAM8_9CHLO</name>
<dbReference type="InterPro" id="IPR027417">
    <property type="entry name" value="P-loop_NTPase"/>
</dbReference>
<dbReference type="InterPro" id="IPR002586">
    <property type="entry name" value="CobQ/CobB/MinD/ParA_Nub-bd_dom"/>
</dbReference>
<dbReference type="Pfam" id="PF01656">
    <property type="entry name" value="CbiA"/>
    <property type="match status" value="1"/>
</dbReference>
<reference evidence="2 3" key="1">
    <citation type="journal article" date="2023" name="Commun. Biol.">
        <title>Reorganization of the ancestral sex-determining regions during the evolution of trioecy in Pleodorina starrii.</title>
        <authorList>
            <person name="Takahashi K."/>
            <person name="Suzuki S."/>
            <person name="Kawai-Toyooka H."/>
            <person name="Yamamoto K."/>
            <person name="Hamaji T."/>
            <person name="Ootsuki R."/>
            <person name="Yamaguchi H."/>
            <person name="Kawachi M."/>
            <person name="Higashiyama T."/>
            <person name="Nozaki H."/>
        </authorList>
    </citation>
    <scope>NUCLEOTIDE SEQUENCE [LARGE SCALE GENOMIC DNA]</scope>
    <source>
        <strain evidence="2 3">NIES-4479</strain>
    </source>
</reference>
<dbReference type="Proteomes" id="UP001165080">
    <property type="component" value="Unassembled WGS sequence"/>
</dbReference>
<comment type="caution">
    <text evidence="2">The sequence shown here is derived from an EMBL/GenBank/DDBJ whole genome shotgun (WGS) entry which is preliminary data.</text>
</comment>
<dbReference type="PANTHER" id="PTHR13696:SF96">
    <property type="entry name" value="COBQ_COBB_MIND_PARA NUCLEOTIDE BINDING DOMAIN-CONTAINING PROTEIN"/>
    <property type="match status" value="1"/>
</dbReference>
<dbReference type="SUPFAM" id="SSF52540">
    <property type="entry name" value="P-loop containing nucleoside triphosphate hydrolases"/>
    <property type="match status" value="1"/>
</dbReference>
<dbReference type="PIRSF" id="PIRSF009320">
    <property type="entry name" value="Nuc_binding_HP_1000"/>
    <property type="match status" value="1"/>
</dbReference>
<keyword evidence="3" id="KW-1185">Reference proteome</keyword>
<organism evidence="2 3">
    <name type="scientific">Pleodorina starrii</name>
    <dbReference type="NCBI Taxonomy" id="330485"/>
    <lineage>
        <taxon>Eukaryota</taxon>
        <taxon>Viridiplantae</taxon>
        <taxon>Chlorophyta</taxon>
        <taxon>core chlorophytes</taxon>
        <taxon>Chlorophyceae</taxon>
        <taxon>CS clade</taxon>
        <taxon>Chlamydomonadales</taxon>
        <taxon>Volvocaceae</taxon>
        <taxon>Pleodorina</taxon>
    </lineage>
</organism>
<evidence type="ECO:0000313" key="3">
    <source>
        <dbReference type="Proteomes" id="UP001165080"/>
    </source>
</evidence>
<proteinExistence type="predicted"/>
<accession>A0A9W6FAM8</accession>
<protein>
    <recommendedName>
        <fullName evidence="1">CobQ/CobB/MinD/ParA nucleotide binding domain-containing protein</fullName>
    </recommendedName>
</protein>
<evidence type="ECO:0000259" key="1">
    <source>
        <dbReference type="Pfam" id="PF01656"/>
    </source>
</evidence>
<dbReference type="Gene3D" id="3.40.50.300">
    <property type="entry name" value="P-loop containing nucleotide triphosphate hydrolases"/>
    <property type="match status" value="1"/>
</dbReference>